<protein>
    <submittedName>
        <fullName evidence="1">Uncharacterized protein B314L</fullName>
    </submittedName>
</protein>
<dbReference type="RefSeq" id="YP_001497510.1">
    <property type="nucleotide sequence ID" value="NC_009898.1"/>
</dbReference>
<proteinExistence type="predicted"/>
<gene>
    <name evidence="1" type="primary">B314L</name>
    <name evidence="1" type="ORF">NY2A_B314L</name>
</gene>
<accession>A7IWI9</accession>
<sequence>MNAIIARIYNGYTMFRDDDIEILIPKKMIRWADHHGMNLENVKIIPSNPDAHSISRRKTPVNYIKKDMTFRIIDRYSSAVKRVHRKIKKASDEVCSLTTLMDVITPEDPDYDITERLLEEAIMEYDMYLSKLKAIESAINDFAYA</sequence>
<reference evidence="1 2" key="1">
    <citation type="journal article" date="2007" name="Virology">
        <title>Sequence and annotation of the 369-kb NY-2A and the 345-kb AR158 viruses that infect Chlorella NC64A.</title>
        <authorList>
            <person name="Fitzgerald L.A."/>
            <person name="Graves M.V."/>
            <person name="Li X."/>
            <person name="Feldblyum T."/>
            <person name="Nierman W.C."/>
            <person name="Van Etten J.L."/>
        </authorList>
    </citation>
    <scope>NUCLEOTIDE SEQUENCE [LARGE SCALE GENOMIC DNA]</scope>
    <source>
        <strain evidence="1 2">NY-2A</strain>
    </source>
</reference>
<dbReference type="KEGG" id="vg:5658846"/>
<dbReference type="Proteomes" id="UP000202419">
    <property type="component" value="Segment"/>
</dbReference>
<dbReference type="EMBL" id="DQ491002">
    <property type="protein sequence ID" value="ABT14713.1"/>
    <property type="molecule type" value="Genomic_DNA"/>
</dbReference>
<dbReference type="OrthoDB" id="20104at10239"/>
<evidence type="ECO:0000313" key="2">
    <source>
        <dbReference type="Proteomes" id="UP000202419"/>
    </source>
</evidence>
<keyword evidence="2" id="KW-1185">Reference proteome</keyword>
<organism evidence="1 2">
    <name type="scientific">Paramecium bursaria Chlorella virus NY2A</name>
    <name type="common">PBCV-NY2A</name>
    <dbReference type="NCBI Taxonomy" id="46021"/>
    <lineage>
        <taxon>Viruses</taxon>
        <taxon>Varidnaviria</taxon>
        <taxon>Bamfordvirae</taxon>
        <taxon>Nucleocytoviricota</taxon>
        <taxon>Megaviricetes</taxon>
        <taxon>Algavirales</taxon>
        <taxon>Phycodnaviridae</taxon>
        <taxon>Chlorovirus</taxon>
        <taxon>Chlorovirus americanus</taxon>
    </lineage>
</organism>
<dbReference type="GeneID" id="5658846"/>
<organismHost>
    <name type="scientific">Chlorella</name>
    <dbReference type="NCBI Taxonomy" id="3071"/>
</organismHost>
<evidence type="ECO:0000313" key="1">
    <source>
        <dbReference type="EMBL" id="ABT14713.1"/>
    </source>
</evidence>
<name>A7IWI9_PBCVN</name>